<dbReference type="OrthoDB" id="6167710at2"/>
<feature type="region of interest" description="Disordered" evidence="1">
    <location>
        <begin position="1"/>
        <end position="49"/>
    </location>
</feature>
<name>A0A368TQ66_9GAMM</name>
<evidence type="ECO:0000256" key="1">
    <source>
        <dbReference type="SAM" id="MobiDB-lite"/>
    </source>
</evidence>
<proteinExistence type="predicted"/>
<evidence type="ECO:0000313" key="3">
    <source>
        <dbReference type="Proteomes" id="UP000253204"/>
    </source>
</evidence>
<feature type="compositionally biased region" description="Polar residues" evidence="1">
    <location>
        <begin position="27"/>
        <end position="36"/>
    </location>
</feature>
<sequence length="104" mass="11880">MDTKLNEFENNMKREIDSFMNPDQRRQSTPPRSSAPSRERQSGQGYKTGHLVKLAVRTKRLALDTVFEYQSSSISRLEAQMEAEKAAKKAGYPIIGHLVDIQRL</sequence>
<protein>
    <submittedName>
        <fullName evidence="2">Uncharacterized protein</fullName>
    </submittedName>
</protein>
<evidence type="ECO:0000313" key="2">
    <source>
        <dbReference type="EMBL" id="RCV86784.1"/>
    </source>
</evidence>
<dbReference type="EMBL" id="QPIJ01000059">
    <property type="protein sequence ID" value="RCV86784.1"/>
    <property type="molecule type" value="Genomic_DNA"/>
</dbReference>
<comment type="caution">
    <text evidence="2">The sequence shown here is derived from an EMBL/GenBank/DDBJ whole genome shotgun (WGS) entry which is preliminary data.</text>
</comment>
<dbReference type="Proteomes" id="UP000253204">
    <property type="component" value="Unassembled WGS sequence"/>
</dbReference>
<accession>A0A368TQ66</accession>
<organism evidence="2 3">
    <name type="scientific">Vreelandella rituensis</name>
    <dbReference type="NCBI Taxonomy" id="2282306"/>
    <lineage>
        <taxon>Bacteria</taxon>
        <taxon>Pseudomonadati</taxon>
        <taxon>Pseudomonadota</taxon>
        <taxon>Gammaproteobacteria</taxon>
        <taxon>Oceanospirillales</taxon>
        <taxon>Halomonadaceae</taxon>
        <taxon>Vreelandella</taxon>
    </lineage>
</organism>
<keyword evidence="3" id="KW-1185">Reference proteome</keyword>
<dbReference type="AlphaFoldDB" id="A0A368TQ66"/>
<gene>
    <name evidence="2" type="ORF">DU506_17830</name>
</gene>
<reference evidence="2 3" key="1">
    <citation type="submission" date="2018-07" db="EMBL/GenBank/DDBJ databases">
        <title>Halomonas rutogse sp. nov., isolated from Lake TangqianCo on Tibetan Plateau.</title>
        <authorList>
            <person name="Lu H."/>
            <person name="Xing P."/>
            <person name="Wu Q."/>
        </authorList>
    </citation>
    <scope>NUCLEOTIDE SEQUENCE [LARGE SCALE GENOMIC DNA]</scope>
    <source>
        <strain evidence="2 3">TQ8S</strain>
    </source>
</reference>
<dbReference type="RefSeq" id="WP_114488230.1">
    <property type="nucleotide sequence ID" value="NZ_CBCSHM010000058.1"/>
</dbReference>
<feature type="compositionally biased region" description="Basic and acidic residues" evidence="1">
    <location>
        <begin position="1"/>
        <end position="17"/>
    </location>
</feature>